<accession>A0AAV3NXY2</accession>
<dbReference type="EMBL" id="BAABME010000567">
    <property type="protein sequence ID" value="GAA0143828.1"/>
    <property type="molecule type" value="Genomic_DNA"/>
</dbReference>
<protein>
    <submittedName>
        <fullName evidence="1">Uncharacterized protein</fullName>
    </submittedName>
</protein>
<sequence length="127" mass="14494">MNKVMAIFFWKDSEVDKGIHSKAWDTLCLDKNEGGLGSKDLECMKLALLGKKGRQASLLFKVLKGRYFKRTFFLNAKIGSNPSFGWRSLLEGCKVLTRGVRWRVGDGNSIDVWKDPWVPQKTDFHVV</sequence>
<dbReference type="Proteomes" id="UP001454036">
    <property type="component" value="Unassembled WGS sequence"/>
</dbReference>
<dbReference type="AlphaFoldDB" id="A0AAV3NXY2"/>
<reference evidence="1 2" key="1">
    <citation type="submission" date="2024-01" db="EMBL/GenBank/DDBJ databases">
        <title>The complete chloroplast genome sequence of Lithospermum erythrorhizon: insights into the phylogenetic relationship among Boraginaceae species and the maternal lineages of purple gromwells.</title>
        <authorList>
            <person name="Okada T."/>
            <person name="Watanabe K."/>
        </authorList>
    </citation>
    <scope>NUCLEOTIDE SEQUENCE [LARGE SCALE GENOMIC DNA]</scope>
</reference>
<evidence type="ECO:0000313" key="1">
    <source>
        <dbReference type="EMBL" id="GAA0143828.1"/>
    </source>
</evidence>
<evidence type="ECO:0000313" key="2">
    <source>
        <dbReference type="Proteomes" id="UP001454036"/>
    </source>
</evidence>
<organism evidence="1 2">
    <name type="scientific">Lithospermum erythrorhizon</name>
    <name type="common">Purple gromwell</name>
    <name type="synonym">Lithospermum officinale var. erythrorhizon</name>
    <dbReference type="NCBI Taxonomy" id="34254"/>
    <lineage>
        <taxon>Eukaryota</taxon>
        <taxon>Viridiplantae</taxon>
        <taxon>Streptophyta</taxon>
        <taxon>Embryophyta</taxon>
        <taxon>Tracheophyta</taxon>
        <taxon>Spermatophyta</taxon>
        <taxon>Magnoliopsida</taxon>
        <taxon>eudicotyledons</taxon>
        <taxon>Gunneridae</taxon>
        <taxon>Pentapetalae</taxon>
        <taxon>asterids</taxon>
        <taxon>lamiids</taxon>
        <taxon>Boraginales</taxon>
        <taxon>Boraginaceae</taxon>
        <taxon>Boraginoideae</taxon>
        <taxon>Lithospermeae</taxon>
        <taxon>Lithospermum</taxon>
    </lineage>
</organism>
<name>A0AAV3NXY2_LITER</name>
<comment type="caution">
    <text evidence="1">The sequence shown here is derived from an EMBL/GenBank/DDBJ whole genome shotgun (WGS) entry which is preliminary data.</text>
</comment>
<keyword evidence="2" id="KW-1185">Reference proteome</keyword>
<proteinExistence type="predicted"/>
<gene>
    <name evidence="1" type="ORF">LIER_04421</name>
</gene>